<dbReference type="InterPro" id="IPR043128">
    <property type="entry name" value="Rev_trsase/Diguanyl_cyclase"/>
</dbReference>
<dbReference type="Gene3D" id="3.20.20.450">
    <property type="entry name" value="EAL domain"/>
    <property type="match status" value="1"/>
</dbReference>
<dbReference type="PROSITE" id="PS50883">
    <property type="entry name" value="EAL"/>
    <property type="match status" value="1"/>
</dbReference>
<dbReference type="SMART" id="SM00267">
    <property type="entry name" value="GGDEF"/>
    <property type="match status" value="1"/>
</dbReference>
<dbReference type="SMART" id="SM00052">
    <property type="entry name" value="EAL"/>
    <property type="match status" value="1"/>
</dbReference>
<accession>A0ABR8KMA0</accession>
<dbReference type="InterPro" id="IPR052155">
    <property type="entry name" value="Biofilm_reg_signaling"/>
</dbReference>
<organism evidence="3 4">
    <name type="scientific">Erythrobacter rubeus</name>
    <dbReference type="NCBI Taxonomy" id="2760803"/>
    <lineage>
        <taxon>Bacteria</taxon>
        <taxon>Pseudomonadati</taxon>
        <taxon>Pseudomonadota</taxon>
        <taxon>Alphaproteobacteria</taxon>
        <taxon>Sphingomonadales</taxon>
        <taxon>Erythrobacteraceae</taxon>
        <taxon>Erythrobacter/Porphyrobacter group</taxon>
        <taxon>Erythrobacter</taxon>
    </lineage>
</organism>
<dbReference type="SUPFAM" id="SSF55073">
    <property type="entry name" value="Nucleotide cyclase"/>
    <property type="match status" value="1"/>
</dbReference>
<dbReference type="PANTHER" id="PTHR44757">
    <property type="entry name" value="DIGUANYLATE CYCLASE DGCP"/>
    <property type="match status" value="1"/>
</dbReference>
<dbReference type="Proteomes" id="UP000635384">
    <property type="component" value="Unassembled WGS sequence"/>
</dbReference>
<dbReference type="InterPro" id="IPR000160">
    <property type="entry name" value="GGDEF_dom"/>
</dbReference>
<dbReference type="Pfam" id="PF00990">
    <property type="entry name" value="GGDEF"/>
    <property type="match status" value="1"/>
</dbReference>
<dbReference type="NCBIfam" id="TIGR00254">
    <property type="entry name" value="GGDEF"/>
    <property type="match status" value="1"/>
</dbReference>
<reference evidence="3 4" key="1">
    <citation type="submission" date="2020-09" db="EMBL/GenBank/DDBJ databases">
        <authorList>
            <person name="Yoon J.-W."/>
        </authorList>
    </citation>
    <scope>NUCLEOTIDE SEQUENCE [LARGE SCALE GENOMIC DNA]</scope>
    <source>
        <strain evidence="3 4">KMU-140</strain>
    </source>
</reference>
<feature type="domain" description="GGDEF" evidence="2">
    <location>
        <begin position="196"/>
        <end position="329"/>
    </location>
</feature>
<dbReference type="CDD" id="cd00130">
    <property type="entry name" value="PAS"/>
    <property type="match status" value="1"/>
</dbReference>
<dbReference type="SUPFAM" id="SSF55785">
    <property type="entry name" value="PYP-like sensor domain (PAS domain)"/>
    <property type="match status" value="1"/>
</dbReference>
<dbReference type="Pfam" id="PF00563">
    <property type="entry name" value="EAL"/>
    <property type="match status" value="1"/>
</dbReference>
<dbReference type="CDD" id="cd01949">
    <property type="entry name" value="GGDEF"/>
    <property type="match status" value="1"/>
</dbReference>
<dbReference type="SUPFAM" id="SSF141868">
    <property type="entry name" value="EAL domain-like"/>
    <property type="match status" value="1"/>
</dbReference>
<evidence type="ECO:0000313" key="4">
    <source>
        <dbReference type="Proteomes" id="UP000635384"/>
    </source>
</evidence>
<dbReference type="PANTHER" id="PTHR44757:SF10">
    <property type="entry name" value="MEMBRANE PROTEIN"/>
    <property type="match status" value="1"/>
</dbReference>
<comment type="caution">
    <text evidence="3">The sequence shown here is derived from an EMBL/GenBank/DDBJ whole genome shotgun (WGS) entry which is preliminary data.</text>
</comment>
<dbReference type="InterPro" id="IPR035965">
    <property type="entry name" value="PAS-like_dom_sf"/>
</dbReference>
<dbReference type="EMBL" id="JACXLC010000001">
    <property type="protein sequence ID" value="MBD2841600.1"/>
    <property type="molecule type" value="Genomic_DNA"/>
</dbReference>
<dbReference type="PROSITE" id="PS50887">
    <property type="entry name" value="GGDEF"/>
    <property type="match status" value="1"/>
</dbReference>
<dbReference type="InterPro" id="IPR001633">
    <property type="entry name" value="EAL_dom"/>
</dbReference>
<protein>
    <submittedName>
        <fullName evidence="3">EAL domain-containing protein</fullName>
    </submittedName>
</protein>
<feature type="domain" description="EAL" evidence="1">
    <location>
        <begin position="338"/>
        <end position="589"/>
    </location>
</feature>
<gene>
    <name evidence="3" type="ORF">IB285_04920</name>
</gene>
<dbReference type="InterPro" id="IPR000014">
    <property type="entry name" value="PAS"/>
</dbReference>
<dbReference type="InterPro" id="IPR035919">
    <property type="entry name" value="EAL_sf"/>
</dbReference>
<sequence length="735" mass="80422">MAGLLSRLTKSPTKIGGAGGQDAPLVPIRSSDVERRAGLLDSLEKSELGWFWASDGAGRLIYLSEPAIERISGEEKALIGLQLTEIFKDDDEFEGAAPQRPLKFQLAARNSLRPTTVKIDIGEKTVWWEISGAPRIGESEEFTGYHGIARDVTASIASQRDAEKLSRYDSLTGLANRHRITHKLGATLTAFQTAKRCCATMLLDLDRFKQVNDTLGHPAGDELLKQVAARLKRIVGDQGEIGRLGGDEFQIILPDIEDRQVLGDLSDRIIQMLSQPYSINGMRAVIGCSVGVAVAPFDGIESEELVKAADLALYAAKGGGRGQFRFYSDDLRDRASHRHQIEEDLRDALVKDELEMHYQPIVSADEHKVVCVEALMRWNHSDRGMVSPADFIPVAEEVGIIRQMGEWAINEVCQRVADWPTTIRAAINVSAVQFASDDLTEIVKRALKSSGVQPSRIELEITESVFVGDMERALRMFKELKAMGVRLALDDFGTGYSSLSYLRDAPFDKIKIDQSFVRGCSDAGNNNAAIVSAVVSLARALNMETVAEGVETKDELAAVVAQGASHLQGALFSRAQSADYITDRLEAGELIFEPRGPEKYRSDRRTEFRKIGLIHGDSRYNVFLRNLSKTGAKIEGLLDVPVGTEVVLDLSGGQLAVATVRRSEGFSQGVEFEMPLISDGADGLCTRHRVSPYQIEAAGRPLEALNDDIVASVMGGSSNTPKRFVEVDMSASNEK</sequence>
<dbReference type="Gene3D" id="3.30.70.270">
    <property type="match status" value="1"/>
</dbReference>
<dbReference type="Gene3D" id="3.30.450.20">
    <property type="entry name" value="PAS domain"/>
    <property type="match status" value="1"/>
</dbReference>
<proteinExistence type="predicted"/>
<evidence type="ECO:0000259" key="1">
    <source>
        <dbReference type="PROSITE" id="PS50883"/>
    </source>
</evidence>
<dbReference type="InterPro" id="IPR029787">
    <property type="entry name" value="Nucleotide_cyclase"/>
</dbReference>
<evidence type="ECO:0000313" key="3">
    <source>
        <dbReference type="EMBL" id="MBD2841600.1"/>
    </source>
</evidence>
<evidence type="ECO:0000259" key="2">
    <source>
        <dbReference type="PROSITE" id="PS50887"/>
    </source>
</evidence>
<dbReference type="CDD" id="cd01948">
    <property type="entry name" value="EAL"/>
    <property type="match status" value="1"/>
</dbReference>
<name>A0ABR8KMA0_9SPHN</name>
<keyword evidence="4" id="KW-1185">Reference proteome</keyword>